<protein>
    <submittedName>
        <fullName evidence="1">Uncharacterized protein</fullName>
    </submittedName>
</protein>
<dbReference type="KEGG" id="pgb:H744_2c2973"/>
<evidence type="ECO:0000313" key="2">
    <source>
        <dbReference type="Proteomes" id="UP000032303"/>
    </source>
</evidence>
<dbReference type="AlphaFoldDB" id="A0A0C5WX63"/>
<name>A0A0C5WX63_9GAMM</name>
<evidence type="ECO:0000313" key="1">
    <source>
        <dbReference type="EMBL" id="AJR09624.1"/>
    </source>
</evidence>
<reference evidence="1 2" key="1">
    <citation type="submission" date="2013-05" db="EMBL/GenBank/DDBJ databases">
        <title>Complete genome sequence of the lipase-producing bacterium Photobacterium gaetbulicola Gung47.</title>
        <authorList>
            <person name="Kim Y.-O."/>
        </authorList>
    </citation>
    <scope>NUCLEOTIDE SEQUENCE [LARGE SCALE GENOMIC DNA]</scope>
    <source>
        <strain evidence="1 2">Gung47</strain>
    </source>
</reference>
<sequence length="178" mass="20529">MGHILPSLNDADHCKEDDMIKKQTKHLDIPFTAKAIADRIESDYSLFSYKRHARYKAILRDVVKYADKARDWTCYRRQEDIALAVFGSATDSNLRTVKRAFARFYKLGLLEVVGRERMKLEKDGIEVNALGKNYYRVTNVLLNIIGFTRQAALMPLITLQTIWKTVVTALPTRLSRSF</sequence>
<keyword evidence="2" id="KW-1185">Reference proteome</keyword>
<dbReference type="HOGENOM" id="CLU_1729675_0_0_6"/>
<gene>
    <name evidence="1" type="ORF">H744_2c2973</name>
</gene>
<dbReference type="Proteomes" id="UP000032303">
    <property type="component" value="Chromosome 2"/>
</dbReference>
<dbReference type="EMBL" id="CP005974">
    <property type="protein sequence ID" value="AJR09624.1"/>
    <property type="molecule type" value="Genomic_DNA"/>
</dbReference>
<accession>A0A0C5WX63</accession>
<dbReference type="PATRIC" id="fig|658445.3.peg.5027"/>
<dbReference type="OrthoDB" id="9989984at2"/>
<proteinExistence type="predicted"/>
<organism evidence="1 2">
    <name type="scientific">Photobacterium gaetbulicola Gung47</name>
    <dbReference type="NCBI Taxonomy" id="658445"/>
    <lineage>
        <taxon>Bacteria</taxon>
        <taxon>Pseudomonadati</taxon>
        <taxon>Pseudomonadota</taxon>
        <taxon>Gammaproteobacteria</taxon>
        <taxon>Vibrionales</taxon>
        <taxon>Vibrionaceae</taxon>
        <taxon>Photobacterium</taxon>
    </lineage>
</organism>